<proteinExistence type="predicted"/>
<organism evidence="1 2">
    <name type="scientific">Mycoplasma zalophidermidis</name>
    <dbReference type="NCBI Taxonomy" id="398174"/>
    <lineage>
        <taxon>Bacteria</taxon>
        <taxon>Bacillati</taxon>
        <taxon>Mycoplasmatota</taxon>
        <taxon>Mollicutes</taxon>
        <taxon>Mycoplasmataceae</taxon>
        <taxon>Mycoplasma</taxon>
    </lineage>
</organism>
<dbReference type="EMBL" id="JAHMHK010000003">
    <property type="protein sequence ID" value="MBU4693692.1"/>
    <property type="molecule type" value="Genomic_DNA"/>
</dbReference>
<accession>A0ABS6DRP5</accession>
<dbReference type="NCBIfam" id="NF046008">
    <property type="entry name" value="ICE_MAGa4850"/>
    <property type="match status" value="1"/>
</dbReference>
<protein>
    <recommendedName>
        <fullName evidence="3">MarR family transcriptional regulator</fullName>
    </recommendedName>
</protein>
<dbReference type="RefSeq" id="WP_216567856.1">
    <property type="nucleotide sequence ID" value="NZ_JAHMHK010000003.1"/>
</dbReference>
<sequence length="261" mass="30811">MSVWSNLDLMEKEGQQEEIRNFYSNVNFVKKYDRKVYDKQNFEHVWKFIKNAKLVISRSWKNKLAGNEVLVKVFMTIRMYKKLNCEISKNDLVSQLGFKKTTLNLAIKKLVDLNLVDGEILREKNVLKLKKINLRNKGENYVVIRGENAMKILLLNGLKAAWYFVVEKYKSKALAGKKFIMRKGDKKVMLQNGFYDDMSRSGVFRMHNAFAEMLGFGVKQIYQVVRGVEKKFICLKNKLGQVFRKFVGYEFKCERYLIMKF</sequence>
<name>A0ABS6DRP5_9MOLU</name>
<evidence type="ECO:0008006" key="3">
    <source>
        <dbReference type="Google" id="ProtNLM"/>
    </source>
</evidence>
<keyword evidence="2" id="KW-1185">Reference proteome</keyword>
<evidence type="ECO:0000313" key="1">
    <source>
        <dbReference type="EMBL" id="MBU4693692.1"/>
    </source>
</evidence>
<comment type="caution">
    <text evidence="1">The sequence shown here is derived from an EMBL/GenBank/DDBJ whole genome shotgun (WGS) entry which is preliminary data.</text>
</comment>
<evidence type="ECO:0000313" key="2">
    <source>
        <dbReference type="Proteomes" id="UP000812267"/>
    </source>
</evidence>
<dbReference type="Proteomes" id="UP000812267">
    <property type="component" value="Unassembled WGS sequence"/>
</dbReference>
<reference evidence="1" key="1">
    <citation type="submission" date="2021-06" db="EMBL/GenBank/DDBJ databases">
        <title>Novel Mycoplasma species detected in California sea lions (Zalophus californianus) from the USA.</title>
        <authorList>
            <person name="Volokhov D.V."/>
            <person name="Furtak V.A."/>
            <person name="Zagorodnyaya T.A."/>
        </authorList>
    </citation>
    <scope>NUCLEOTIDE SEQUENCE [LARGE SCALE GENOMIC DNA]</scope>
    <source>
        <strain evidence="1">CSL 4779</strain>
    </source>
</reference>
<gene>
    <name evidence="1" type="ORF">KQ878_02240</name>
</gene>